<feature type="compositionally biased region" description="Low complexity" evidence="6">
    <location>
        <begin position="207"/>
        <end position="223"/>
    </location>
</feature>
<proteinExistence type="inferred from homology"/>
<feature type="region of interest" description="Disordered" evidence="6">
    <location>
        <begin position="377"/>
        <end position="397"/>
    </location>
</feature>
<keyword evidence="4" id="KW-0804">Transcription</keyword>
<evidence type="ECO:0000256" key="5">
    <source>
        <dbReference type="ARBA" id="ARBA00023242"/>
    </source>
</evidence>
<feature type="region of interest" description="Disordered" evidence="6">
    <location>
        <begin position="190"/>
        <end position="293"/>
    </location>
</feature>
<dbReference type="GO" id="GO:0000124">
    <property type="term" value="C:SAGA complex"/>
    <property type="evidence" value="ECO:0007669"/>
    <property type="project" value="TreeGrafter"/>
</dbReference>
<evidence type="ECO:0000256" key="1">
    <source>
        <dbReference type="ARBA" id="ARBA00004123"/>
    </source>
</evidence>
<keyword evidence="5" id="KW-0539">Nucleus</keyword>
<comment type="caution">
    <text evidence="7">The sequence shown here is derived from an EMBL/GenBank/DDBJ whole genome shotgun (WGS) entry which is preliminary data.</text>
</comment>
<gene>
    <name evidence="7" type="ORF">JL09_g4545</name>
</gene>
<dbReference type="InterPro" id="IPR019340">
    <property type="entry name" value="Histone_AcTrfase_su3"/>
</dbReference>
<dbReference type="PANTHER" id="PTHR13556">
    <property type="entry name" value="TRANSCRIPTIONAL ADAPTER 3-RELATED"/>
    <property type="match status" value="1"/>
</dbReference>
<evidence type="ECO:0008006" key="9">
    <source>
        <dbReference type="Google" id="ProtNLM"/>
    </source>
</evidence>
<accession>A0A099NUN1</accession>
<evidence type="ECO:0000256" key="6">
    <source>
        <dbReference type="SAM" id="MobiDB-lite"/>
    </source>
</evidence>
<sequence>MNLSMNLGMKFNLDFNTLNAALTSCQLTMPPTRRRRTQASSPPPPLQPSSSAKPAPSPPQVSASGRPRVKGRPPLKQTAPSSLPPIPLAPSNVKRENGLPASLPQIPKKQQHLQQQQLQQSAPLPQPPDRKSFWDILKTGDDVSKMKDPLNELFGLILDELRSRNVEESFNLDFNTLNAALISCQLTMPPTRRRRTQASSPPPPLQPSSSAKPAPSPPQMSASGRPRVKGRPPLKQTAPSSLPPIPLAPSNVKRENGLPASLPQIPKKQQHLQQQQLQQSAPLPQPPDRKSFWDILKTGDDVSKMKDPLNELFGLILDELRSRNVEESVISDIGKIKVKEEVEEEKAIVKEREEGNEDDDENIRPRKKIKLKLETEPEFEPDNAEESEIPSVYRPENPSALQDIDMGKLMKDADQLGLYDDEKARLKYKDEEEFLKCKFAVASFPKNDLQDMLPGVIPMTDFSGPKPTQQVAWNSWLSYIEPFFRNFNDEDLKFLKSEFIAPLYLSKYLNIPPSERKSDTLLNPNYIPPLGPKYSEVWSLENEGKNVKVSRLSQSLSNKLKKLNAGKGNSENLPSSIEEPDKVSCGPLTSRIISGLVDDDDNDFGELSHEMNEEETINFEKLESRLNLELKYIGIFMNVIQTLNDDSWEQDWSLHQEDDEICFQLRKLQNDLQDVEKKNNFRKSKIIPIIEEHIAWQEYISIVDDLDKQVEQYYRRRINVLPRKHKKKNHNHDEKDEQVNIVSNASFKGLLDKRSRWIEKIGSLFKSNLEMRRMPSESIFKENEGEPNEEENEDSEEENDEEEEEAENDDDEEQEEENDNGG</sequence>
<organism evidence="7 8">
    <name type="scientific">Pichia kudriavzevii</name>
    <name type="common">Yeast</name>
    <name type="synonym">Issatchenkia orientalis</name>
    <dbReference type="NCBI Taxonomy" id="4909"/>
    <lineage>
        <taxon>Eukaryota</taxon>
        <taxon>Fungi</taxon>
        <taxon>Dikarya</taxon>
        <taxon>Ascomycota</taxon>
        <taxon>Saccharomycotina</taxon>
        <taxon>Pichiomycetes</taxon>
        <taxon>Pichiales</taxon>
        <taxon>Pichiaceae</taxon>
        <taxon>Pichia</taxon>
    </lineage>
</organism>
<evidence type="ECO:0000256" key="3">
    <source>
        <dbReference type="ARBA" id="ARBA00023015"/>
    </source>
</evidence>
<dbReference type="VEuPathDB" id="FungiDB:C5L36_0E04230"/>
<feature type="compositionally biased region" description="Low complexity" evidence="6">
    <location>
        <begin position="48"/>
        <end position="64"/>
    </location>
</feature>
<protein>
    <recommendedName>
        <fullName evidence="9">Chromatin-remodeling complexes subunit NGG1</fullName>
    </recommendedName>
</protein>
<dbReference type="GO" id="GO:0006357">
    <property type="term" value="P:regulation of transcription by RNA polymerase II"/>
    <property type="evidence" value="ECO:0007669"/>
    <property type="project" value="TreeGrafter"/>
</dbReference>
<dbReference type="PANTHER" id="PTHR13556:SF2">
    <property type="entry name" value="TRANSCRIPTIONAL ADAPTER 3"/>
    <property type="match status" value="1"/>
</dbReference>
<evidence type="ECO:0000313" key="8">
    <source>
        <dbReference type="Proteomes" id="UP000029867"/>
    </source>
</evidence>
<name>A0A099NUN1_PICKU</name>
<dbReference type="AlphaFoldDB" id="A0A099NUN1"/>
<dbReference type="eggNOG" id="KOG4191">
    <property type="taxonomic scope" value="Eukaryota"/>
</dbReference>
<evidence type="ECO:0000313" key="7">
    <source>
        <dbReference type="EMBL" id="KGK36310.1"/>
    </source>
</evidence>
<feature type="compositionally biased region" description="Low complexity" evidence="6">
    <location>
        <begin position="262"/>
        <end position="282"/>
    </location>
</feature>
<dbReference type="HOGENOM" id="CLU_344189_0_0_1"/>
<keyword evidence="3" id="KW-0805">Transcription regulation</keyword>
<feature type="region of interest" description="Disordered" evidence="6">
    <location>
        <begin position="774"/>
        <end position="822"/>
    </location>
</feature>
<reference evidence="8" key="1">
    <citation type="journal article" date="2014" name="Microb. Cell Fact.">
        <title>Exploiting Issatchenkia orientalis SD108 for succinic acid production.</title>
        <authorList>
            <person name="Xiao H."/>
            <person name="Shao Z."/>
            <person name="Jiang Y."/>
            <person name="Dole S."/>
            <person name="Zhao H."/>
        </authorList>
    </citation>
    <scope>NUCLEOTIDE SEQUENCE [LARGE SCALE GENOMIC DNA]</scope>
    <source>
        <strain evidence="8">SD108</strain>
    </source>
</reference>
<dbReference type="Pfam" id="PF10198">
    <property type="entry name" value="Ada3"/>
    <property type="match status" value="1"/>
</dbReference>
<feature type="compositionally biased region" description="Acidic residues" evidence="6">
    <location>
        <begin position="377"/>
        <end position="388"/>
    </location>
</feature>
<feature type="region of interest" description="Disordered" evidence="6">
    <location>
        <begin position="28"/>
        <end position="134"/>
    </location>
</feature>
<evidence type="ECO:0000256" key="2">
    <source>
        <dbReference type="ARBA" id="ARBA00005330"/>
    </source>
</evidence>
<feature type="compositionally biased region" description="Low complexity" evidence="6">
    <location>
        <begin position="103"/>
        <end position="123"/>
    </location>
</feature>
<dbReference type="Proteomes" id="UP000029867">
    <property type="component" value="Unassembled WGS sequence"/>
</dbReference>
<feature type="compositionally biased region" description="Acidic residues" evidence="6">
    <location>
        <begin position="785"/>
        <end position="822"/>
    </location>
</feature>
<dbReference type="GO" id="GO:0003713">
    <property type="term" value="F:transcription coactivator activity"/>
    <property type="evidence" value="ECO:0007669"/>
    <property type="project" value="TreeGrafter"/>
</dbReference>
<evidence type="ECO:0000256" key="4">
    <source>
        <dbReference type="ARBA" id="ARBA00023163"/>
    </source>
</evidence>
<dbReference type="GO" id="GO:0005634">
    <property type="term" value="C:nucleus"/>
    <property type="evidence" value="ECO:0007669"/>
    <property type="project" value="UniProtKB-SubCell"/>
</dbReference>
<comment type="similarity">
    <text evidence="2">Belongs to the NGG1 family.</text>
</comment>
<comment type="subcellular location">
    <subcellularLocation>
        <location evidence="1">Nucleus</location>
    </subcellularLocation>
</comment>
<dbReference type="EMBL" id="JQFK01000084">
    <property type="protein sequence ID" value="KGK36310.1"/>
    <property type="molecule type" value="Genomic_DNA"/>
</dbReference>
<feature type="compositionally biased region" description="Basic and acidic residues" evidence="6">
    <location>
        <begin position="774"/>
        <end position="784"/>
    </location>
</feature>